<dbReference type="Gene3D" id="3.40.50.300">
    <property type="entry name" value="P-loop containing nucleotide triphosphate hydrolases"/>
    <property type="match status" value="1"/>
</dbReference>
<feature type="transmembrane region" description="Helical" evidence="1">
    <location>
        <begin position="491"/>
        <end position="513"/>
    </location>
</feature>
<dbReference type="EMBL" id="CP036272">
    <property type="protein sequence ID" value="QDT58795.1"/>
    <property type="molecule type" value="Genomic_DNA"/>
</dbReference>
<dbReference type="InterPro" id="IPR027417">
    <property type="entry name" value="P-loop_NTPase"/>
</dbReference>
<evidence type="ECO:0000256" key="1">
    <source>
        <dbReference type="SAM" id="Phobius"/>
    </source>
</evidence>
<sequence>MSVTDPKANRPAIGHDEAFHHRVRRAAQAVLGNSSTGQNIIRLCDQHERSLSLLMQDRAAGAMVLGVVGATGQGKSWLVRQLIRKSPSANQIRSGDNIDQNTEKLVWVGPQPPADIDSRYEEYLPVATSQMEPADSPYLLLDAPGATDQRAAIAEVSRRALMLASAILLVVRRDQIRGQTPGILVAASEGTIVIPVINTVRSTDQSLQEDTERFLDNLRGTAPQSIIAKPLLVEDFDVTGQSSEVVGQQVSRELMRQLSDLLEQHPDSDRRLGSRKVALEERFRSALQSLLVDQLPGLTFAVNHLNQEACKLPGEVAETLVGGDGPIIAAVRNRLRLKLLAQTSALWFPYRSILGSLNLTHGIWDRVLMSLSGSLPSLVSSVWATTQGILAKRDADAQVREGLKRRSAAAVTDRLGPLAARFREELAMLRQYQTSEVDSAVSPTSSDSGASRAEGAPVATLAGVDALQERSQEIFERAIDHHGISRRFASITALLGTVPFWLLLAGPLLAMYANYLEACYQTIGGLAGQQTAPTSLGSLVDRFPNPFTCVLLSLPPTAIIAMVSLSISQSNRRSRSTQAEIREGHAQAIDELQQAGILRLRWNDPLLTEAEFLVSAGNGN</sequence>
<name>A0A517SRN6_9BACT</name>
<keyword evidence="1" id="KW-0812">Transmembrane</keyword>
<gene>
    <name evidence="2" type="ORF">SV7mr_12960</name>
</gene>
<proteinExistence type="predicted"/>
<keyword evidence="3" id="KW-1185">Reference proteome</keyword>
<organism evidence="2 3">
    <name type="scientific">Stieleria bergensis</name>
    <dbReference type="NCBI Taxonomy" id="2528025"/>
    <lineage>
        <taxon>Bacteria</taxon>
        <taxon>Pseudomonadati</taxon>
        <taxon>Planctomycetota</taxon>
        <taxon>Planctomycetia</taxon>
        <taxon>Pirellulales</taxon>
        <taxon>Pirellulaceae</taxon>
        <taxon>Stieleria</taxon>
    </lineage>
</organism>
<dbReference type="SUPFAM" id="SSF52540">
    <property type="entry name" value="P-loop containing nucleoside triphosphate hydrolases"/>
    <property type="match status" value="1"/>
</dbReference>
<dbReference type="RefSeq" id="WP_419188164.1">
    <property type="nucleotide sequence ID" value="NZ_CP036272.1"/>
</dbReference>
<accession>A0A517SRN6</accession>
<feature type="transmembrane region" description="Helical" evidence="1">
    <location>
        <begin position="545"/>
        <end position="567"/>
    </location>
</feature>
<keyword evidence="1" id="KW-1133">Transmembrane helix</keyword>
<dbReference type="Proteomes" id="UP000315003">
    <property type="component" value="Chromosome"/>
</dbReference>
<dbReference type="AlphaFoldDB" id="A0A517SRN6"/>
<protein>
    <submittedName>
        <fullName evidence="2">Uncharacterized protein</fullName>
    </submittedName>
</protein>
<evidence type="ECO:0000313" key="3">
    <source>
        <dbReference type="Proteomes" id="UP000315003"/>
    </source>
</evidence>
<reference evidence="2 3" key="1">
    <citation type="submission" date="2019-02" db="EMBL/GenBank/DDBJ databases">
        <title>Deep-cultivation of Planctomycetes and their phenomic and genomic characterization uncovers novel biology.</title>
        <authorList>
            <person name="Wiegand S."/>
            <person name="Jogler M."/>
            <person name="Boedeker C."/>
            <person name="Pinto D."/>
            <person name="Vollmers J."/>
            <person name="Rivas-Marin E."/>
            <person name="Kohn T."/>
            <person name="Peeters S.H."/>
            <person name="Heuer A."/>
            <person name="Rast P."/>
            <person name="Oberbeckmann S."/>
            <person name="Bunk B."/>
            <person name="Jeske O."/>
            <person name="Meyerdierks A."/>
            <person name="Storesund J.E."/>
            <person name="Kallscheuer N."/>
            <person name="Luecker S."/>
            <person name="Lage O.M."/>
            <person name="Pohl T."/>
            <person name="Merkel B.J."/>
            <person name="Hornburger P."/>
            <person name="Mueller R.-W."/>
            <person name="Bruemmer F."/>
            <person name="Labrenz M."/>
            <person name="Spormann A.M."/>
            <person name="Op den Camp H."/>
            <person name="Overmann J."/>
            <person name="Amann R."/>
            <person name="Jetten M.S.M."/>
            <person name="Mascher T."/>
            <person name="Medema M.H."/>
            <person name="Devos D.P."/>
            <person name="Kaster A.-K."/>
            <person name="Ovreas L."/>
            <person name="Rohde M."/>
            <person name="Galperin M.Y."/>
            <person name="Jogler C."/>
        </authorList>
    </citation>
    <scope>NUCLEOTIDE SEQUENCE [LARGE SCALE GENOMIC DNA]</scope>
    <source>
        <strain evidence="2 3">SV_7m_r</strain>
    </source>
</reference>
<keyword evidence="1" id="KW-0472">Membrane</keyword>
<evidence type="ECO:0000313" key="2">
    <source>
        <dbReference type="EMBL" id="QDT58795.1"/>
    </source>
</evidence>